<accession>A0ABP5ZI27</accession>
<evidence type="ECO:0008006" key="3">
    <source>
        <dbReference type="Google" id="ProtNLM"/>
    </source>
</evidence>
<dbReference type="SUPFAM" id="SSF52540">
    <property type="entry name" value="P-loop containing nucleoside triphosphate hydrolases"/>
    <property type="match status" value="1"/>
</dbReference>
<keyword evidence="2" id="KW-1185">Reference proteome</keyword>
<dbReference type="Proteomes" id="UP001500730">
    <property type="component" value="Unassembled WGS sequence"/>
</dbReference>
<dbReference type="InterPro" id="IPR027417">
    <property type="entry name" value="P-loop_NTPase"/>
</dbReference>
<organism evidence="1 2">
    <name type="scientific">Terrabacter carboxydivorans</name>
    <dbReference type="NCBI Taxonomy" id="619730"/>
    <lineage>
        <taxon>Bacteria</taxon>
        <taxon>Bacillati</taxon>
        <taxon>Actinomycetota</taxon>
        <taxon>Actinomycetes</taxon>
        <taxon>Micrococcales</taxon>
        <taxon>Intrasporangiaceae</taxon>
        <taxon>Terrabacter</taxon>
    </lineage>
</organism>
<proteinExistence type="predicted"/>
<protein>
    <recommendedName>
        <fullName evidence="3">AAA domain-containing protein</fullName>
    </recommendedName>
</protein>
<dbReference type="RefSeq" id="WP_344257038.1">
    <property type="nucleotide sequence ID" value="NZ_BAAARE010000026.1"/>
</dbReference>
<reference evidence="2" key="1">
    <citation type="journal article" date="2019" name="Int. J. Syst. Evol. Microbiol.">
        <title>The Global Catalogue of Microorganisms (GCM) 10K type strain sequencing project: providing services to taxonomists for standard genome sequencing and annotation.</title>
        <authorList>
            <consortium name="The Broad Institute Genomics Platform"/>
            <consortium name="The Broad Institute Genome Sequencing Center for Infectious Disease"/>
            <person name="Wu L."/>
            <person name="Ma J."/>
        </authorList>
    </citation>
    <scope>NUCLEOTIDE SEQUENCE [LARGE SCALE GENOMIC DNA]</scope>
    <source>
        <strain evidence="2">JCM 16259</strain>
    </source>
</reference>
<evidence type="ECO:0000313" key="2">
    <source>
        <dbReference type="Proteomes" id="UP001500730"/>
    </source>
</evidence>
<dbReference type="Gene3D" id="3.40.50.300">
    <property type="entry name" value="P-loop containing nucleotide triphosphate hydrolases"/>
    <property type="match status" value="1"/>
</dbReference>
<dbReference type="EMBL" id="BAAARE010000026">
    <property type="protein sequence ID" value="GAA2499181.1"/>
    <property type="molecule type" value="Genomic_DNA"/>
</dbReference>
<sequence>MKRTAGEAFVVVGPPAVGKSTTARLLASTAATGVHVPVDALRDFVVSGLVLPGADYSEALDEQVRAARQVALAALTTYTELGFTVVLDDFLDPTGLLEYHEVVRSRRATGVVLRPDREVAIARARQREATPEGAAYICMGIEVVFSCLDEVLPRLTGLGWQVLDNTNLDPSETVAAILDLGRGRD</sequence>
<evidence type="ECO:0000313" key="1">
    <source>
        <dbReference type="EMBL" id="GAA2499181.1"/>
    </source>
</evidence>
<name>A0ABP5ZI27_9MICO</name>
<dbReference type="Pfam" id="PF13238">
    <property type="entry name" value="AAA_18"/>
    <property type="match status" value="1"/>
</dbReference>
<gene>
    <name evidence="1" type="ORF">GCM10009858_41890</name>
</gene>
<comment type="caution">
    <text evidence="1">The sequence shown here is derived from an EMBL/GenBank/DDBJ whole genome shotgun (WGS) entry which is preliminary data.</text>
</comment>